<evidence type="ECO:0000256" key="1">
    <source>
        <dbReference type="ARBA" id="ARBA00000085"/>
    </source>
</evidence>
<dbReference type="RefSeq" id="WP_380928138.1">
    <property type="nucleotide sequence ID" value="NZ_JBHUGS010000001.1"/>
</dbReference>
<evidence type="ECO:0000256" key="2">
    <source>
        <dbReference type="ARBA" id="ARBA00012438"/>
    </source>
</evidence>
<comment type="caution">
    <text evidence="4">The sequence shown here is derived from an EMBL/GenBank/DDBJ whole genome shotgun (WGS) entry which is preliminary data.</text>
</comment>
<feature type="domain" description="Signal transduction histidine kinase dimerisation/phosphoacceptor" evidence="3">
    <location>
        <begin position="324"/>
        <end position="388"/>
    </location>
</feature>
<dbReference type="InterPro" id="IPR003661">
    <property type="entry name" value="HisK_dim/P_dom"/>
</dbReference>
<name>A0ABW4TUP1_9SPHN</name>
<keyword evidence="4" id="KW-0808">Transferase</keyword>
<gene>
    <name evidence="4" type="ORF">ACFSGX_05720</name>
</gene>
<protein>
    <recommendedName>
        <fullName evidence="2">histidine kinase</fullName>
        <ecNumber evidence="2">2.7.13.3</ecNumber>
    </recommendedName>
</protein>
<dbReference type="Pfam" id="PF00512">
    <property type="entry name" value="HisKA"/>
    <property type="match status" value="1"/>
</dbReference>
<comment type="catalytic activity">
    <reaction evidence="1">
        <text>ATP + protein L-histidine = ADP + protein N-phospho-L-histidine.</text>
        <dbReference type="EC" id="2.7.13.3"/>
    </reaction>
</comment>
<keyword evidence="4" id="KW-0418">Kinase</keyword>
<dbReference type="SUPFAM" id="SSF47384">
    <property type="entry name" value="Homodimeric domain of signal transducing histidine kinase"/>
    <property type="match status" value="1"/>
</dbReference>
<dbReference type="Gene3D" id="1.10.287.130">
    <property type="match status" value="1"/>
</dbReference>
<dbReference type="EMBL" id="JBHUGS010000001">
    <property type="protein sequence ID" value="MFD1950263.1"/>
    <property type="molecule type" value="Genomic_DNA"/>
</dbReference>
<organism evidence="4 5">
    <name type="scientific">Sphingomonas arantia</name>
    <dbReference type="NCBI Taxonomy" id="1460676"/>
    <lineage>
        <taxon>Bacteria</taxon>
        <taxon>Pseudomonadati</taxon>
        <taxon>Pseudomonadota</taxon>
        <taxon>Alphaproteobacteria</taxon>
        <taxon>Sphingomonadales</taxon>
        <taxon>Sphingomonadaceae</taxon>
        <taxon>Sphingomonas</taxon>
    </lineage>
</organism>
<sequence>MRYDDMIGTVLDQGPATDAARSAAWRQVVDLIAQGRGGGNTDRGYAYLRQVRSAVPAELRARCARSLAGRRLPAALVLLFAEDVPAIAAPILSTARLADATWDAVLPRLSPTMRGMLRHRRDLDAETRRALATFGATDLVLGAPDGEADTVVPVAPATVAAIERAPEAAANPIGVSISDLVKRIDAYRRERPFPVATPAAPPATAFRFEAGADGVIVWIEGAPREAIVGETLARAAALNAGHGVDGHVAGAFRRRSPFRDARLSVAGAGPASGDWRISAVPLFAPVDGRFLGYRGTARRPRADEIAVAAPRDAAMLGVSMAPDSLRQLVHELRTPLNAIVGFADMIAAEMLGPVGENYRARAGAISDDGRRLVSAIDDLDMAARIEAERLTLGGGRIDPATQLADIVARHAGADGVSAIDLMITPGLDGRCGDGVVFDRMVSRLVAAAVGLAERDERVAVTLEPEGVRGVLFTVSRPRRLAGRDERALLDPGYAPDGDWPDGPLLGLGFSLRLIRNLANAAGGSLVIEEMRFVLRLPFAVMETEAENA</sequence>
<proteinExistence type="predicted"/>
<reference evidence="5" key="1">
    <citation type="journal article" date="2019" name="Int. J. Syst. Evol. Microbiol.">
        <title>The Global Catalogue of Microorganisms (GCM) 10K type strain sequencing project: providing services to taxonomists for standard genome sequencing and annotation.</title>
        <authorList>
            <consortium name="The Broad Institute Genomics Platform"/>
            <consortium name="The Broad Institute Genome Sequencing Center for Infectious Disease"/>
            <person name="Wu L."/>
            <person name="Ma J."/>
        </authorList>
    </citation>
    <scope>NUCLEOTIDE SEQUENCE [LARGE SCALE GENOMIC DNA]</scope>
    <source>
        <strain evidence="5">CGMCC 1.12702</strain>
    </source>
</reference>
<dbReference type="InterPro" id="IPR036097">
    <property type="entry name" value="HisK_dim/P_sf"/>
</dbReference>
<dbReference type="SMART" id="SM00388">
    <property type="entry name" value="HisKA"/>
    <property type="match status" value="1"/>
</dbReference>
<evidence type="ECO:0000313" key="5">
    <source>
        <dbReference type="Proteomes" id="UP001597400"/>
    </source>
</evidence>
<dbReference type="EC" id="2.7.13.3" evidence="2"/>
<dbReference type="Proteomes" id="UP001597400">
    <property type="component" value="Unassembled WGS sequence"/>
</dbReference>
<accession>A0ABW4TUP1</accession>
<dbReference type="GO" id="GO:0016301">
    <property type="term" value="F:kinase activity"/>
    <property type="evidence" value="ECO:0007669"/>
    <property type="project" value="UniProtKB-KW"/>
</dbReference>
<evidence type="ECO:0000313" key="4">
    <source>
        <dbReference type="EMBL" id="MFD1950263.1"/>
    </source>
</evidence>
<dbReference type="CDD" id="cd00082">
    <property type="entry name" value="HisKA"/>
    <property type="match status" value="1"/>
</dbReference>
<keyword evidence="5" id="KW-1185">Reference proteome</keyword>
<evidence type="ECO:0000259" key="3">
    <source>
        <dbReference type="SMART" id="SM00388"/>
    </source>
</evidence>